<dbReference type="GO" id="GO:0071539">
    <property type="term" value="P:protein localization to centrosome"/>
    <property type="evidence" value="ECO:0007669"/>
    <property type="project" value="TreeGrafter"/>
</dbReference>
<reference evidence="2" key="1">
    <citation type="submission" date="2021-02" db="EMBL/GenBank/DDBJ databases">
        <authorList>
            <person name="Nowell W R."/>
        </authorList>
    </citation>
    <scope>NUCLEOTIDE SEQUENCE</scope>
</reference>
<dbReference type="Proteomes" id="UP000663844">
    <property type="component" value="Unassembled WGS sequence"/>
</dbReference>
<dbReference type="GO" id="GO:0061511">
    <property type="term" value="P:centriole elongation"/>
    <property type="evidence" value="ECO:0007669"/>
    <property type="project" value="TreeGrafter"/>
</dbReference>
<comment type="caution">
    <text evidence="2">The sequence shown here is derived from an EMBL/GenBank/DDBJ whole genome shotgun (WGS) entry which is preliminary data.</text>
</comment>
<protein>
    <recommendedName>
        <fullName evidence="1">C2 domain-containing protein</fullName>
    </recommendedName>
</protein>
<proteinExistence type="predicted"/>
<dbReference type="GO" id="GO:0060271">
    <property type="term" value="P:cilium assembly"/>
    <property type="evidence" value="ECO:0007669"/>
    <property type="project" value="TreeGrafter"/>
</dbReference>
<dbReference type="InterPro" id="IPR000008">
    <property type="entry name" value="C2_dom"/>
</dbReference>
<gene>
    <name evidence="2" type="ORF">OXD698_LOCUS51800</name>
</gene>
<dbReference type="EMBL" id="CAJOAZ010027114">
    <property type="protein sequence ID" value="CAF4407056.1"/>
    <property type="molecule type" value="Genomic_DNA"/>
</dbReference>
<evidence type="ECO:0000259" key="1">
    <source>
        <dbReference type="PROSITE" id="PS50004"/>
    </source>
</evidence>
<accession>A0A820PR62</accession>
<name>A0A820PR62_9BILA</name>
<evidence type="ECO:0000313" key="2">
    <source>
        <dbReference type="EMBL" id="CAF4407056.1"/>
    </source>
</evidence>
<dbReference type="PANTHER" id="PTHR21254:SF1">
    <property type="entry name" value="C2 DOMAIN-CONTAINING PROTEIN 3"/>
    <property type="match status" value="1"/>
</dbReference>
<dbReference type="Gene3D" id="2.60.40.150">
    <property type="entry name" value="C2 domain"/>
    <property type="match status" value="1"/>
</dbReference>
<evidence type="ECO:0000313" key="3">
    <source>
        <dbReference type="Proteomes" id="UP000663844"/>
    </source>
</evidence>
<dbReference type="InterPro" id="IPR035892">
    <property type="entry name" value="C2_domain_sf"/>
</dbReference>
<dbReference type="GO" id="GO:0034451">
    <property type="term" value="C:centriolar satellite"/>
    <property type="evidence" value="ECO:0007669"/>
    <property type="project" value="TreeGrafter"/>
</dbReference>
<dbReference type="PANTHER" id="PTHR21254">
    <property type="entry name" value="C2 DOMAIN-CONTAINING PROTEIN 3"/>
    <property type="match status" value="1"/>
</dbReference>
<dbReference type="AlphaFoldDB" id="A0A820PR62"/>
<dbReference type="PROSITE" id="PS50004">
    <property type="entry name" value="C2"/>
    <property type="match status" value="1"/>
</dbReference>
<dbReference type="GO" id="GO:0005814">
    <property type="term" value="C:centriole"/>
    <property type="evidence" value="ECO:0007669"/>
    <property type="project" value="TreeGrafter"/>
</dbReference>
<dbReference type="SUPFAM" id="SSF49562">
    <property type="entry name" value="C2 domain (Calcium/lipid-binding domain, CaLB)"/>
    <property type="match status" value="1"/>
</dbReference>
<feature type="domain" description="C2" evidence="1">
    <location>
        <begin position="1"/>
        <end position="71"/>
    </location>
</feature>
<feature type="non-terminal residue" evidence="2">
    <location>
        <position position="1"/>
    </location>
</feature>
<sequence length="150" mass="17366">TVKPQWNYQQAVKLSLEHLFNEKKVFILKVWHKIDADIESIPEKSGDKLLGFVSIDLSPLLSGLQQISGWYNITDAIGNVQGQLKISIIPQEDLLEYKRLRYNSKQYQPKLDSDRSRSLNVPSLIFNDLSARSVSFTKYLHFSFYIFSII</sequence>
<organism evidence="2 3">
    <name type="scientific">Adineta steineri</name>
    <dbReference type="NCBI Taxonomy" id="433720"/>
    <lineage>
        <taxon>Eukaryota</taxon>
        <taxon>Metazoa</taxon>
        <taxon>Spiralia</taxon>
        <taxon>Gnathifera</taxon>
        <taxon>Rotifera</taxon>
        <taxon>Eurotatoria</taxon>
        <taxon>Bdelloidea</taxon>
        <taxon>Adinetida</taxon>
        <taxon>Adinetidae</taxon>
        <taxon>Adineta</taxon>
    </lineage>
</organism>